<evidence type="ECO:0000256" key="1">
    <source>
        <dbReference type="SAM" id="Phobius"/>
    </source>
</evidence>
<feature type="transmembrane region" description="Helical" evidence="1">
    <location>
        <begin position="20"/>
        <end position="42"/>
    </location>
</feature>
<dbReference type="EMBL" id="PGCK01000014">
    <property type="protein sequence ID" value="MCD1296128.1"/>
    <property type="molecule type" value="Genomic_DNA"/>
</dbReference>
<name>A0AAP2W779_9EURY</name>
<feature type="transmembrane region" description="Helical" evidence="1">
    <location>
        <begin position="217"/>
        <end position="237"/>
    </location>
</feature>
<dbReference type="RefSeq" id="WP_230743035.1">
    <property type="nucleotide sequence ID" value="NZ_PGCK01000014.1"/>
</dbReference>
<sequence length="279" mass="29868">MIECYRMVIEEPKLLLPSLLSVLVSTGISILLIVPVIIFNVMGKAGISILGFFIIAALFISYMVSYFFMGASSYAVYEHVKNGRSSMRNAFNRSASVASTLALLSLTGVILSFIVKLFKGSRMKRRNPGFNFIGGIFAGIVEEGWDVASRLLVPVAVISGLGYQNTIKKSIEIVGNNLVAIGVGEIGIRILTGMFGFAGVVLSLMAGAGIFLSLAGINFLVAAIAGIMVAFTGISLISTLNQFVKTSYYTLLYLWAVEGIEHGVAPEIAAKPVNISFEE</sequence>
<evidence type="ECO:0000313" key="2">
    <source>
        <dbReference type="EMBL" id="MCD1296128.1"/>
    </source>
</evidence>
<evidence type="ECO:0000313" key="3">
    <source>
        <dbReference type="Proteomes" id="UP001320159"/>
    </source>
</evidence>
<comment type="caution">
    <text evidence="2">The sequence shown here is derived from an EMBL/GenBank/DDBJ whole genome shotgun (WGS) entry which is preliminary data.</text>
</comment>
<feature type="transmembrane region" description="Helical" evidence="1">
    <location>
        <begin position="190"/>
        <end position="211"/>
    </location>
</feature>
<keyword evidence="3" id="KW-1185">Reference proteome</keyword>
<keyword evidence="1" id="KW-0472">Membrane</keyword>
<accession>A0AAP2W779</accession>
<keyword evidence="1" id="KW-0812">Transmembrane</keyword>
<reference evidence="2 3" key="1">
    <citation type="submission" date="2017-11" db="EMBL/GenBank/DDBJ databases">
        <title>Isolation and Characterization of Family Methanocellaceae Species from Potential Methane Hydrate Area Offshore Southwestern Taiwan.</title>
        <authorList>
            <person name="Zhang W.-L."/>
            <person name="Chen W.-C."/>
            <person name="Lai M.-C."/>
            <person name="Chen S.-C."/>
        </authorList>
    </citation>
    <scope>NUCLEOTIDE SEQUENCE [LARGE SCALE GENOMIC DNA]</scope>
    <source>
        <strain evidence="2 3">CWC-04</strain>
    </source>
</reference>
<protein>
    <submittedName>
        <fullName evidence="2">Uncharacterized protein</fullName>
    </submittedName>
</protein>
<feature type="transmembrane region" description="Helical" evidence="1">
    <location>
        <begin position="49"/>
        <end position="77"/>
    </location>
</feature>
<keyword evidence="1" id="KW-1133">Transmembrane helix</keyword>
<dbReference type="Proteomes" id="UP001320159">
    <property type="component" value="Unassembled WGS sequence"/>
</dbReference>
<organism evidence="2 3">
    <name type="scientific">Methanooceanicella nereidis</name>
    <dbReference type="NCBI Taxonomy" id="2052831"/>
    <lineage>
        <taxon>Archaea</taxon>
        <taxon>Methanobacteriati</taxon>
        <taxon>Methanobacteriota</taxon>
        <taxon>Stenosarchaea group</taxon>
        <taxon>Methanomicrobia</taxon>
        <taxon>Methanocellales</taxon>
        <taxon>Methanocellaceae</taxon>
        <taxon>Methanooceanicella</taxon>
    </lineage>
</organism>
<dbReference type="AlphaFoldDB" id="A0AAP2W779"/>
<proteinExistence type="predicted"/>
<feature type="transmembrane region" description="Helical" evidence="1">
    <location>
        <begin position="97"/>
        <end position="118"/>
    </location>
</feature>
<gene>
    <name evidence="2" type="ORF">CUJ83_14085</name>
</gene>